<accession>S0EW12</accession>
<dbReference type="CDD" id="cd07983">
    <property type="entry name" value="LPLAT_DUF374-like"/>
    <property type="match status" value="1"/>
</dbReference>
<dbReference type="AlphaFoldDB" id="S0EW12"/>
<dbReference type="PATRIC" id="fig|1303518.3.peg.2312"/>
<evidence type="ECO:0000313" key="3">
    <source>
        <dbReference type="Proteomes" id="UP000014227"/>
    </source>
</evidence>
<dbReference type="Pfam" id="PF04028">
    <property type="entry name" value="DUF374"/>
    <property type="match status" value="1"/>
</dbReference>
<feature type="domain" description="DUF374" evidence="1">
    <location>
        <begin position="80"/>
        <end position="144"/>
    </location>
</feature>
<dbReference type="EMBL" id="HF951689">
    <property type="protein sequence ID" value="CCW36033.1"/>
    <property type="molecule type" value="Genomic_DNA"/>
</dbReference>
<dbReference type="Proteomes" id="UP000014227">
    <property type="component" value="Chromosome I"/>
</dbReference>
<gene>
    <name evidence="2" type="ORF">CCALI_02226</name>
</gene>
<dbReference type="InterPro" id="IPR007172">
    <property type="entry name" value="DUF374"/>
</dbReference>
<dbReference type="InParanoid" id="S0EW12"/>
<name>S0EW12_CHTCT</name>
<dbReference type="OrthoDB" id="9810508at2"/>
<dbReference type="SUPFAM" id="SSF69593">
    <property type="entry name" value="Glycerol-3-phosphate (1)-acyltransferase"/>
    <property type="match status" value="1"/>
</dbReference>
<evidence type="ECO:0000313" key="2">
    <source>
        <dbReference type="EMBL" id="CCW36033.1"/>
    </source>
</evidence>
<reference evidence="3" key="1">
    <citation type="submission" date="2013-03" db="EMBL/GenBank/DDBJ databases">
        <title>Genome sequence of Chthonomonas calidirosea, the first sequenced genome from the Armatimonadetes phylum (formally candidate division OP10).</title>
        <authorList>
            <person name="Lee K.C.Y."/>
            <person name="Morgan X.C."/>
            <person name="Dunfield P.F."/>
            <person name="Tamas I."/>
            <person name="Houghton K.M."/>
            <person name="Vyssotski M."/>
            <person name="Ryan J.L.J."/>
            <person name="Lagutin K."/>
            <person name="McDonald I.R."/>
            <person name="Stott M.B."/>
        </authorList>
    </citation>
    <scope>NUCLEOTIDE SEQUENCE [LARGE SCALE GENOMIC DNA]</scope>
    <source>
        <strain evidence="3">DSM 23976 / ICMP 18418 / T49</strain>
    </source>
</reference>
<organism evidence="2 3">
    <name type="scientific">Chthonomonas calidirosea (strain DSM 23976 / ICMP 18418 / T49)</name>
    <dbReference type="NCBI Taxonomy" id="1303518"/>
    <lineage>
        <taxon>Bacteria</taxon>
        <taxon>Bacillati</taxon>
        <taxon>Armatimonadota</taxon>
        <taxon>Chthonomonadia</taxon>
        <taxon>Chthonomonadales</taxon>
        <taxon>Chthonomonadaceae</taxon>
        <taxon>Chthonomonas</taxon>
    </lineage>
</organism>
<dbReference type="STRING" id="454171.CP488_01868"/>
<protein>
    <submittedName>
        <fullName evidence="2">Uncharacterized protein conserved in bacteria</fullName>
    </submittedName>
</protein>
<sequence>MDTLTQPSPETSTNRSSRYQQVRELKYRVLSWLIWLLARAIYKTLRVQTENMQSLVPSPNKGAILVTWHGRTFIAANILRNRGYWALISLSRDGELQNRIFRRFGFQTVRGSTGRGGVRGALEMARKVQKGEVLAFTPDGPRGPTHKVQPGVILMAEKSGAPIVPVGISASRRILIRSWDSYLIPLPFARAFFLVGDPIYVPPNLDENGRLAYAAQLERALNRMEREAERRAGYPNYPSEWATDES</sequence>
<evidence type="ECO:0000259" key="1">
    <source>
        <dbReference type="Pfam" id="PF04028"/>
    </source>
</evidence>
<dbReference type="KEGG" id="ccz:CCALI_02226"/>
<proteinExistence type="predicted"/>
<dbReference type="eggNOG" id="COG2121">
    <property type="taxonomic scope" value="Bacteria"/>
</dbReference>
<dbReference type="RefSeq" id="WP_016483553.1">
    <property type="nucleotide sequence ID" value="NC_021487.1"/>
</dbReference>
<keyword evidence="3" id="KW-1185">Reference proteome</keyword>
<dbReference type="HOGENOM" id="CLU_086327_1_1_0"/>